<feature type="region of interest" description="Disordered" evidence="1">
    <location>
        <begin position="226"/>
        <end position="309"/>
    </location>
</feature>
<dbReference type="Proteomes" id="UP000266841">
    <property type="component" value="Unassembled WGS sequence"/>
</dbReference>
<feature type="compositionally biased region" description="Basic residues" evidence="1">
    <location>
        <begin position="283"/>
        <end position="294"/>
    </location>
</feature>
<name>K0T4P8_THAOC</name>
<proteinExistence type="predicted"/>
<accession>K0T4P8</accession>
<evidence type="ECO:0000313" key="3">
    <source>
        <dbReference type="Proteomes" id="UP000266841"/>
    </source>
</evidence>
<feature type="region of interest" description="Disordered" evidence="1">
    <location>
        <begin position="1"/>
        <end position="48"/>
    </location>
</feature>
<dbReference type="EMBL" id="AGNL01011499">
    <property type="protein sequence ID" value="EJK68351.1"/>
    <property type="molecule type" value="Genomic_DNA"/>
</dbReference>
<organism evidence="2 3">
    <name type="scientific">Thalassiosira oceanica</name>
    <name type="common">Marine diatom</name>
    <dbReference type="NCBI Taxonomy" id="159749"/>
    <lineage>
        <taxon>Eukaryota</taxon>
        <taxon>Sar</taxon>
        <taxon>Stramenopiles</taxon>
        <taxon>Ochrophyta</taxon>
        <taxon>Bacillariophyta</taxon>
        <taxon>Coscinodiscophyceae</taxon>
        <taxon>Thalassiosirophycidae</taxon>
        <taxon>Thalassiosirales</taxon>
        <taxon>Thalassiosiraceae</taxon>
        <taxon>Thalassiosira</taxon>
    </lineage>
</organism>
<comment type="caution">
    <text evidence="2">The sequence shown here is derived from an EMBL/GenBank/DDBJ whole genome shotgun (WGS) entry which is preliminary data.</text>
</comment>
<feature type="compositionally biased region" description="Basic and acidic residues" evidence="1">
    <location>
        <begin position="295"/>
        <end position="309"/>
    </location>
</feature>
<keyword evidence="3" id="KW-1185">Reference proteome</keyword>
<gene>
    <name evidence="2" type="ORF">THAOC_10473</name>
</gene>
<sequence>MPHTSHSVLQDRPMSEPLRNDDTTSSSALERRKIHHPPPSTASRKKTRVKTLSQNLFGPITAKPKCDSQVKGVHFKAVRNRLRVIPWLKHRPRLQSRPTAPYFVGSTEGKSLRTRQKWDVRSEDDLAGTGSVDCDVLSCLEDSEKYMSYVEKVEAALLCTSSDVERGSKQRHWGQLVAGCNCFAAILIEKRKFTEIVERRRPVRGRQGISQFSRQGHVRSLLHTTEEACGGVPAPGSSDQRREARAQVRRVPREPPGGPRRGRARRPRHNIGSVGPERGAPPRVRRVSQHRGERRVRFEPEREEARAPV</sequence>
<evidence type="ECO:0000313" key="2">
    <source>
        <dbReference type="EMBL" id="EJK68351.1"/>
    </source>
</evidence>
<reference evidence="2 3" key="1">
    <citation type="journal article" date="2012" name="Genome Biol.">
        <title>Genome and low-iron response of an oceanic diatom adapted to chronic iron limitation.</title>
        <authorList>
            <person name="Lommer M."/>
            <person name="Specht M."/>
            <person name="Roy A.S."/>
            <person name="Kraemer L."/>
            <person name="Andreson R."/>
            <person name="Gutowska M.A."/>
            <person name="Wolf J."/>
            <person name="Bergner S.V."/>
            <person name="Schilhabel M.B."/>
            <person name="Klostermeier U.C."/>
            <person name="Beiko R.G."/>
            <person name="Rosenstiel P."/>
            <person name="Hippler M."/>
            <person name="Laroche J."/>
        </authorList>
    </citation>
    <scope>NUCLEOTIDE SEQUENCE [LARGE SCALE GENOMIC DNA]</scope>
    <source>
        <strain evidence="2 3">CCMP1005</strain>
    </source>
</reference>
<dbReference type="AlphaFoldDB" id="K0T4P8"/>
<protein>
    <submittedName>
        <fullName evidence="2">Uncharacterized protein</fullName>
    </submittedName>
</protein>
<feature type="non-terminal residue" evidence="2">
    <location>
        <position position="309"/>
    </location>
</feature>
<feature type="compositionally biased region" description="Basic residues" evidence="1">
    <location>
        <begin position="260"/>
        <end position="269"/>
    </location>
</feature>
<evidence type="ECO:0000256" key="1">
    <source>
        <dbReference type="SAM" id="MobiDB-lite"/>
    </source>
</evidence>